<feature type="domain" description="N-acetyltransferase" evidence="3">
    <location>
        <begin position="1"/>
        <end position="152"/>
    </location>
</feature>
<dbReference type="PANTHER" id="PTHR43877">
    <property type="entry name" value="AMINOALKYLPHOSPHONATE N-ACETYLTRANSFERASE-RELATED-RELATED"/>
    <property type="match status" value="1"/>
</dbReference>
<evidence type="ECO:0000256" key="2">
    <source>
        <dbReference type="ARBA" id="ARBA00023315"/>
    </source>
</evidence>
<dbReference type="RefSeq" id="WP_344066112.1">
    <property type="nucleotide sequence ID" value="NZ_BAAAPN010000051.1"/>
</dbReference>
<dbReference type="CDD" id="cd04301">
    <property type="entry name" value="NAT_SF"/>
    <property type="match status" value="1"/>
</dbReference>
<evidence type="ECO:0000256" key="1">
    <source>
        <dbReference type="ARBA" id="ARBA00022679"/>
    </source>
</evidence>
<accession>A0ABN2KQ43</accession>
<name>A0ABN2KQ43_9MICO</name>
<gene>
    <name evidence="4" type="ORF">GCM10009810_22200</name>
</gene>
<proteinExistence type="predicted"/>
<dbReference type="PROSITE" id="PS51186">
    <property type="entry name" value="GNAT"/>
    <property type="match status" value="1"/>
</dbReference>
<dbReference type="Gene3D" id="3.40.630.30">
    <property type="match status" value="1"/>
</dbReference>
<dbReference type="InterPro" id="IPR050832">
    <property type="entry name" value="Bact_Acetyltransf"/>
</dbReference>
<dbReference type="InterPro" id="IPR016181">
    <property type="entry name" value="Acyl_CoA_acyltransferase"/>
</dbReference>
<dbReference type="InterPro" id="IPR000182">
    <property type="entry name" value="GNAT_dom"/>
</dbReference>
<dbReference type="Proteomes" id="UP001501475">
    <property type="component" value="Unassembled WGS sequence"/>
</dbReference>
<dbReference type="Pfam" id="PF00583">
    <property type="entry name" value="Acetyltransf_1"/>
    <property type="match status" value="1"/>
</dbReference>
<keyword evidence="5" id="KW-1185">Reference proteome</keyword>
<protein>
    <submittedName>
        <fullName evidence="4">GNAT family N-acetyltransferase</fullName>
    </submittedName>
</protein>
<dbReference type="SUPFAM" id="SSF55729">
    <property type="entry name" value="Acyl-CoA N-acyltransferases (Nat)"/>
    <property type="match status" value="1"/>
</dbReference>
<keyword evidence="1" id="KW-0808">Transferase</keyword>
<organism evidence="4 5">
    <name type="scientific">Nostocoides vanveenii</name>
    <dbReference type="NCBI Taxonomy" id="330835"/>
    <lineage>
        <taxon>Bacteria</taxon>
        <taxon>Bacillati</taxon>
        <taxon>Actinomycetota</taxon>
        <taxon>Actinomycetes</taxon>
        <taxon>Micrococcales</taxon>
        <taxon>Intrasporangiaceae</taxon>
        <taxon>Nostocoides</taxon>
    </lineage>
</organism>
<keyword evidence="2" id="KW-0012">Acyltransferase</keyword>
<evidence type="ECO:0000259" key="3">
    <source>
        <dbReference type="PROSITE" id="PS51186"/>
    </source>
</evidence>
<sequence>MSVRRLTADDWALFRDIRLRALREAPTAFGSTYEREVAFAEEDWRVRSRGAAVATAPDGDTVAVGGTYDEGDHLHVVAVWTDPAARGRGHATAILHVLLDDASAAGRIVVLDVNVANPEVIAVYERFGFERTGVTSPLRPGSTETTQTMRLR</sequence>
<comment type="caution">
    <text evidence="4">The sequence shown here is derived from an EMBL/GenBank/DDBJ whole genome shotgun (WGS) entry which is preliminary data.</text>
</comment>
<evidence type="ECO:0000313" key="4">
    <source>
        <dbReference type="EMBL" id="GAA1762469.1"/>
    </source>
</evidence>
<reference evidence="4 5" key="1">
    <citation type="journal article" date="2019" name="Int. J. Syst. Evol. Microbiol.">
        <title>The Global Catalogue of Microorganisms (GCM) 10K type strain sequencing project: providing services to taxonomists for standard genome sequencing and annotation.</title>
        <authorList>
            <consortium name="The Broad Institute Genomics Platform"/>
            <consortium name="The Broad Institute Genome Sequencing Center for Infectious Disease"/>
            <person name="Wu L."/>
            <person name="Ma J."/>
        </authorList>
    </citation>
    <scope>NUCLEOTIDE SEQUENCE [LARGE SCALE GENOMIC DNA]</scope>
    <source>
        <strain evidence="4 5">JCM 15591</strain>
    </source>
</reference>
<dbReference type="EMBL" id="BAAAPN010000051">
    <property type="protein sequence ID" value="GAA1762469.1"/>
    <property type="molecule type" value="Genomic_DNA"/>
</dbReference>
<evidence type="ECO:0000313" key="5">
    <source>
        <dbReference type="Proteomes" id="UP001501475"/>
    </source>
</evidence>